<dbReference type="SUPFAM" id="SSF53092">
    <property type="entry name" value="Creatinase/prolidase N-terminal domain"/>
    <property type="match status" value="1"/>
</dbReference>
<proteinExistence type="predicted"/>
<feature type="domain" description="Creatinase N-terminal" evidence="2">
    <location>
        <begin position="16"/>
        <end position="161"/>
    </location>
</feature>
<accession>A0ABU5EFR5</accession>
<protein>
    <submittedName>
        <fullName evidence="3">M24 family metallopeptidase</fullName>
    </submittedName>
</protein>
<sequence>MAIYDKPFTKAEYAKRVADTKKRMQEAGFDLLICSDPANMCWLTGFDGWSFYVPQAVLVHLEEEWPVWFGRAQDAKAAHVTTDLPANNIVPFSERLVQHKTEHPFDELADLIEKRGWGKARIGVEMDAHYYTARCHAHLTKGLPNGKFANNGDLVNWARLVKSETELKYMREAGRICTEAMNRAIAKMKPGVPQNHVIAEIYHAQTMGVGGIGGDYVAICPLMPIGEGTSTPHLTWSDAPLPKNALTMLEIAGSRRHYHAPLTRTIHLGEPPAGIQDVAKAVVEGVDAGLATARPGATAEEVEAAWQAVLRRNGLKKESRVGYSIGLSYPPDWGERTVSLRPTDLTVLQPGMCFHIQSGVWLQDWGVAISESFVVTEKGGERLCDVARELIVID</sequence>
<evidence type="ECO:0000313" key="3">
    <source>
        <dbReference type="EMBL" id="MDY0885254.1"/>
    </source>
</evidence>
<dbReference type="InterPro" id="IPR050659">
    <property type="entry name" value="Peptidase_M24B"/>
</dbReference>
<keyword evidence="4" id="KW-1185">Reference proteome</keyword>
<dbReference type="InterPro" id="IPR000587">
    <property type="entry name" value="Creatinase_N"/>
</dbReference>
<dbReference type="PANTHER" id="PTHR46112">
    <property type="entry name" value="AMINOPEPTIDASE"/>
    <property type="match status" value="1"/>
</dbReference>
<dbReference type="InterPro" id="IPR029149">
    <property type="entry name" value="Creatin/AminoP/Spt16_N"/>
</dbReference>
<dbReference type="EMBL" id="JAXCLW010000008">
    <property type="protein sequence ID" value="MDY0885254.1"/>
    <property type="molecule type" value="Genomic_DNA"/>
</dbReference>
<dbReference type="InterPro" id="IPR036005">
    <property type="entry name" value="Creatinase/aminopeptidase-like"/>
</dbReference>
<dbReference type="Gene3D" id="3.90.230.10">
    <property type="entry name" value="Creatinase/methionine aminopeptidase superfamily"/>
    <property type="match status" value="1"/>
</dbReference>
<dbReference type="Gene3D" id="3.40.350.10">
    <property type="entry name" value="Creatinase/prolidase N-terminal domain"/>
    <property type="match status" value="1"/>
</dbReference>
<evidence type="ECO:0000313" key="4">
    <source>
        <dbReference type="Proteomes" id="UP001279642"/>
    </source>
</evidence>
<comment type="caution">
    <text evidence="3">The sequence shown here is derived from an EMBL/GenBank/DDBJ whole genome shotgun (WGS) entry which is preliminary data.</text>
</comment>
<name>A0ABU5EFR5_9PROT</name>
<organism evidence="3 4">
    <name type="scientific">Dongia soli</name>
    <dbReference type="NCBI Taxonomy" id="600628"/>
    <lineage>
        <taxon>Bacteria</taxon>
        <taxon>Pseudomonadati</taxon>
        <taxon>Pseudomonadota</taxon>
        <taxon>Alphaproteobacteria</taxon>
        <taxon>Rhodospirillales</taxon>
        <taxon>Dongiaceae</taxon>
        <taxon>Dongia</taxon>
    </lineage>
</organism>
<dbReference type="InterPro" id="IPR000994">
    <property type="entry name" value="Pept_M24"/>
</dbReference>
<dbReference type="CDD" id="cd01066">
    <property type="entry name" value="APP_MetAP"/>
    <property type="match status" value="1"/>
</dbReference>
<feature type="domain" description="Peptidase M24" evidence="1">
    <location>
        <begin position="169"/>
        <end position="377"/>
    </location>
</feature>
<reference evidence="3 4" key="1">
    <citation type="journal article" date="2016" name="Antonie Van Leeuwenhoek">
        <title>Dongia soli sp. nov., isolated from soil from Dokdo, Korea.</title>
        <authorList>
            <person name="Kim D.U."/>
            <person name="Lee H."/>
            <person name="Kim H."/>
            <person name="Kim S.G."/>
            <person name="Ka J.O."/>
        </authorList>
    </citation>
    <scope>NUCLEOTIDE SEQUENCE [LARGE SCALE GENOMIC DNA]</scope>
    <source>
        <strain evidence="3 4">D78</strain>
    </source>
</reference>
<dbReference type="Pfam" id="PF00557">
    <property type="entry name" value="Peptidase_M24"/>
    <property type="match status" value="1"/>
</dbReference>
<dbReference type="RefSeq" id="WP_320510328.1">
    <property type="nucleotide sequence ID" value="NZ_JAXCLW010000008.1"/>
</dbReference>
<dbReference type="SUPFAM" id="SSF55920">
    <property type="entry name" value="Creatinase/aminopeptidase"/>
    <property type="match status" value="1"/>
</dbReference>
<dbReference type="Proteomes" id="UP001279642">
    <property type="component" value="Unassembled WGS sequence"/>
</dbReference>
<evidence type="ECO:0000259" key="2">
    <source>
        <dbReference type="Pfam" id="PF01321"/>
    </source>
</evidence>
<dbReference type="PANTHER" id="PTHR46112:SF2">
    <property type="entry name" value="XAA-PRO AMINOPEPTIDASE P-RELATED"/>
    <property type="match status" value="1"/>
</dbReference>
<evidence type="ECO:0000259" key="1">
    <source>
        <dbReference type="Pfam" id="PF00557"/>
    </source>
</evidence>
<dbReference type="Pfam" id="PF01321">
    <property type="entry name" value="Creatinase_N"/>
    <property type="match status" value="1"/>
</dbReference>
<gene>
    <name evidence="3" type="ORF">SMD27_20600</name>
</gene>